<dbReference type="Proteomes" id="UP000014500">
    <property type="component" value="Unassembled WGS sequence"/>
</dbReference>
<evidence type="ECO:0000256" key="1">
    <source>
        <dbReference type="ARBA" id="ARBA00004141"/>
    </source>
</evidence>
<feature type="transmembrane region" description="Helical" evidence="5">
    <location>
        <begin position="76"/>
        <end position="100"/>
    </location>
</feature>
<evidence type="ECO:0000256" key="3">
    <source>
        <dbReference type="ARBA" id="ARBA00022989"/>
    </source>
</evidence>
<dbReference type="InterPro" id="IPR013525">
    <property type="entry name" value="ABC2_TM"/>
</dbReference>
<dbReference type="HOGENOM" id="CLU_1857799_0_0_1"/>
<keyword evidence="8" id="KW-1185">Reference proteome</keyword>
<dbReference type="GO" id="GO:0140359">
    <property type="term" value="F:ABC-type transporter activity"/>
    <property type="evidence" value="ECO:0007669"/>
    <property type="project" value="InterPro"/>
</dbReference>
<evidence type="ECO:0000313" key="7">
    <source>
        <dbReference type="EnsemblMetazoa" id="SMAR010051-PA"/>
    </source>
</evidence>
<dbReference type="PhylomeDB" id="T1J8L6"/>
<dbReference type="EnsemblMetazoa" id="SMAR010051-RA">
    <property type="protein sequence ID" value="SMAR010051-PA"/>
    <property type="gene ID" value="SMAR010051"/>
</dbReference>
<keyword evidence="4 5" id="KW-0472">Membrane</keyword>
<feature type="domain" description="ABC-2 type transporter transmembrane" evidence="6">
    <location>
        <begin position="5"/>
        <end position="62"/>
    </location>
</feature>
<evidence type="ECO:0000256" key="2">
    <source>
        <dbReference type="ARBA" id="ARBA00022692"/>
    </source>
</evidence>
<dbReference type="AlphaFoldDB" id="T1J8L6"/>
<dbReference type="GO" id="GO:0016020">
    <property type="term" value="C:membrane"/>
    <property type="evidence" value="ECO:0007669"/>
    <property type="project" value="UniProtKB-SubCell"/>
</dbReference>
<dbReference type="Pfam" id="PF01061">
    <property type="entry name" value="ABC2_membrane"/>
    <property type="match status" value="1"/>
</dbReference>
<evidence type="ECO:0000256" key="5">
    <source>
        <dbReference type="SAM" id="Phobius"/>
    </source>
</evidence>
<comment type="subcellular location">
    <subcellularLocation>
        <location evidence="1">Membrane</location>
        <topology evidence="1">Multi-pass membrane protein</topology>
    </subcellularLocation>
</comment>
<feature type="transmembrane region" description="Helical" evidence="5">
    <location>
        <begin position="20"/>
        <end position="39"/>
    </location>
</feature>
<accession>T1J8L6</accession>
<sequence>MFQSGFFISTVSNDSTTAMMLGMSIFVSLMITSGNLWPIEGMPDFLQSMVQFQPLTTATVGIKWIWLHGKNITFFLVWKGFLVSASWSLMFLISSVFHYWEYFLSYCIICHVKTQNIFWNIVELVNRYQFSQSYYTIE</sequence>
<evidence type="ECO:0000259" key="6">
    <source>
        <dbReference type="Pfam" id="PF01061"/>
    </source>
</evidence>
<name>T1J8L6_STRMM</name>
<evidence type="ECO:0000256" key="4">
    <source>
        <dbReference type="ARBA" id="ARBA00023136"/>
    </source>
</evidence>
<organism evidence="7 8">
    <name type="scientific">Strigamia maritima</name>
    <name type="common">European centipede</name>
    <name type="synonym">Geophilus maritimus</name>
    <dbReference type="NCBI Taxonomy" id="126957"/>
    <lineage>
        <taxon>Eukaryota</taxon>
        <taxon>Metazoa</taxon>
        <taxon>Ecdysozoa</taxon>
        <taxon>Arthropoda</taxon>
        <taxon>Myriapoda</taxon>
        <taxon>Chilopoda</taxon>
        <taxon>Pleurostigmophora</taxon>
        <taxon>Geophilomorpha</taxon>
        <taxon>Linotaeniidae</taxon>
        <taxon>Strigamia</taxon>
    </lineage>
</organism>
<protein>
    <recommendedName>
        <fullName evidence="6">ABC-2 type transporter transmembrane domain-containing protein</fullName>
    </recommendedName>
</protein>
<keyword evidence="3 5" id="KW-1133">Transmembrane helix</keyword>
<dbReference type="EMBL" id="JH431957">
    <property type="status" value="NOT_ANNOTATED_CDS"/>
    <property type="molecule type" value="Genomic_DNA"/>
</dbReference>
<proteinExistence type="predicted"/>
<evidence type="ECO:0000313" key="8">
    <source>
        <dbReference type="Proteomes" id="UP000014500"/>
    </source>
</evidence>
<keyword evidence="2 5" id="KW-0812">Transmembrane</keyword>
<reference evidence="7" key="2">
    <citation type="submission" date="2015-02" db="UniProtKB">
        <authorList>
            <consortium name="EnsemblMetazoa"/>
        </authorList>
    </citation>
    <scope>IDENTIFICATION</scope>
</reference>
<reference evidence="8" key="1">
    <citation type="submission" date="2011-05" db="EMBL/GenBank/DDBJ databases">
        <authorList>
            <person name="Richards S.R."/>
            <person name="Qu J."/>
            <person name="Jiang H."/>
            <person name="Jhangiani S.N."/>
            <person name="Agravi P."/>
            <person name="Goodspeed R."/>
            <person name="Gross S."/>
            <person name="Mandapat C."/>
            <person name="Jackson L."/>
            <person name="Mathew T."/>
            <person name="Pu L."/>
            <person name="Thornton R."/>
            <person name="Saada N."/>
            <person name="Wilczek-Boney K.B."/>
            <person name="Lee S."/>
            <person name="Kovar C."/>
            <person name="Wu Y."/>
            <person name="Scherer S.E."/>
            <person name="Worley K.C."/>
            <person name="Muzny D.M."/>
            <person name="Gibbs R."/>
        </authorList>
    </citation>
    <scope>NUCLEOTIDE SEQUENCE</scope>
    <source>
        <strain evidence="8">Brora</strain>
    </source>
</reference>